<dbReference type="PANTHER" id="PTHR46408:SF10">
    <property type="entry name" value="BASIC LEUCINE ZIPPER 63"/>
    <property type="match status" value="1"/>
</dbReference>
<evidence type="ECO:0000259" key="7">
    <source>
        <dbReference type="PROSITE" id="PS50217"/>
    </source>
</evidence>
<name>A0A6G1D9M8_9ORYZ</name>
<dbReference type="Pfam" id="PF00170">
    <property type="entry name" value="bZIP_1"/>
    <property type="match status" value="1"/>
</dbReference>
<keyword evidence="5" id="KW-0539">Nucleus</keyword>
<dbReference type="FunFam" id="1.20.5.170:FF:000020">
    <property type="entry name" value="BZIP transcription factor"/>
    <property type="match status" value="1"/>
</dbReference>
<dbReference type="Gene3D" id="1.20.5.170">
    <property type="match status" value="1"/>
</dbReference>
<organism evidence="8 9">
    <name type="scientific">Oryza meyeriana var. granulata</name>
    <dbReference type="NCBI Taxonomy" id="110450"/>
    <lineage>
        <taxon>Eukaryota</taxon>
        <taxon>Viridiplantae</taxon>
        <taxon>Streptophyta</taxon>
        <taxon>Embryophyta</taxon>
        <taxon>Tracheophyta</taxon>
        <taxon>Spermatophyta</taxon>
        <taxon>Magnoliopsida</taxon>
        <taxon>Liliopsida</taxon>
        <taxon>Poales</taxon>
        <taxon>Poaceae</taxon>
        <taxon>BOP clade</taxon>
        <taxon>Oryzoideae</taxon>
        <taxon>Oryzeae</taxon>
        <taxon>Oryzinae</taxon>
        <taxon>Oryza</taxon>
        <taxon>Oryza meyeriana</taxon>
    </lineage>
</organism>
<dbReference type="SMART" id="SM00338">
    <property type="entry name" value="BRLZ"/>
    <property type="match status" value="1"/>
</dbReference>
<proteinExistence type="predicted"/>
<dbReference type="EMBL" id="SPHZ02000007">
    <property type="protein sequence ID" value="KAF0909089.1"/>
    <property type="molecule type" value="Genomic_DNA"/>
</dbReference>
<dbReference type="GO" id="GO:0005634">
    <property type="term" value="C:nucleus"/>
    <property type="evidence" value="ECO:0007669"/>
    <property type="project" value="UniProtKB-SubCell"/>
</dbReference>
<dbReference type="SUPFAM" id="SSF57959">
    <property type="entry name" value="Leucine zipper domain"/>
    <property type="match status" value="1"/>
</dbReference>
<accession>A0A6G1D9M8</accession>
<dbReference type="Proteomes" id="UP000479710">
    <property type="component" value="Unassembled WGS sequence"/>
</dbReference>
<dbReference type="InterPro" id="IPR020983">
    <property type="entry name" value="Basic_leucine-zipper_C"/>
</dbReference>
<dbReference type="Pfam" id="PF12498">
    <property type="entry name" value="bZIP_C"/>
    <property type="match status" value="1"/>
</dbReference>
<sequence>MEHVFAAEEIPDPLWAPPSPPPLMMQPPAADGVGEVGMVSGDGGMLERCPSGWSLERFLEEELLDGGVPAPAASTDGPELYPSPMAAEVGRGGSRGYGDHEAVGVIPAPAPHAPPPAAASAVMDPVEYSAMLKRKLDEDLAAVAMWRASGVIHSESSLGNKTSLSTVGSNLSSQKCIEGNGILVQNKSSPGPTGGLGPYIIPNTDAHAKQATSGSSREPSPSEDDDMEGEAEAIGYMILDEEDKVKKRKESNRESARRSRSRKAARLKDLEEQVALLRVENSSLLRRLADANQKYSAAAIDNRVLMADIEALRAKVRMAEESVKMVTGTRQLHQAIPDMPSSLNANSDASVPIQNNHPMNYFSNATNAGVNGYMHEVSSSFQIADSAGKIDPTDPLQLQQQQMASLQHLQNGVCVGGATSNGYATWGSSLLDASELVNMELQ</sequence>
<evidence type="ECO:0000313" key="8">
    <source>
        <dbReference type="EMBL" id="KAF0909089.1"/>
    </source>
</evidence>
<dbReference type="OrthoDB" id="664875at2759"/>
<dbReference type="AlphaFoldDB" id="A0A6G1D9M8"/>
<keyword evidence="3" id="KW-0238">DNA-binding</keyword>
<dbReference type="InterPro" id="IPR004827">
    <property type="entry name" value="bZIP"/>
</dbReference>
<dbReference type="PROSITE" id="PS50217">
    <property type="entry name" value="BZIP"/>
    <property type="match status" value="1"/>
</dbReference>
<keyword evidence="2" id="KW-0805">Transcription regulation</keyword>
<evidence type="ECO:0000313" key="9">
    <source>
        <dbReference type="Proteomes" id="UP000479710"/>
    </source>
</evidence>
<evidence type="ECO:0000256" key="3">
    <source>
        <dbReference type="ARBA" id="ARBA00023125"/>
    </source>
</evidence>
<dbReference type="GO" id="GO:0003677">
    <property type="term" value="F:DNA binding"/>
    <property type="evidence" value="ECO:0007669"/>
    <property type="project" value="UniProtKB-KW"/>
</dbReference>
<keyword evidence="4" id="KW-0804">Transcription</keyword>
<reference evidence="8 9" key="1">
    <citation type="submission" date="2019-11" db="EMBL/GenBank/DDBJ databases">
        <title>Whole genome sequence of Oryza granulata.</title>
        <authorList>
            <person name="Li W."/>
        </authorList>
    </citation>
    <scope>NUCLEOTIDE SEQUENCE [LARGE SCALE GENOMIC DNA]</scope>
    <source>
        <strain evidence="9">cv. Menghai</strain>
        <tissue evidence="8">Leaf</tissue>
    </source>
</reference>
<evidence type="ECO:0000256" key="5">
    <source>
        <dbReference type="ARBA" id="ARBA00023242"/>
    </source>
</evidence>
<protein>
    <recommendedName>
        <fullName evidence="7">BZIP domain-containing protein</fullName>
    </recommendedName>
</protein>
<dbReference type="PANTHER" id="PTHR46408">
    <property type="entry name" value="BASIC LEUCINE ZIPPER 63"/>
    <property type="match status" value="1"/>
</dbReference>
<evidence type="ECO:0000256" key="4">
    <source>
        <dbReference type="ARBA" id="ARBA00023163"/>
    </source>
</evidence>
<feature type="domain" description="BZIP" evidence="7">
    <location>
        <begin position="242"/>
        <end position="294"/>
    </location>
</feature>
<comment type="subcellular location">
    <subcellularLocation>
        <location evidence="1">Nucleus</location>
    </subcellularLocation>
</comment>
<evidence type="ECO:0000256" key="6">
    <source>
        <dbReference type="SAM" id="MobiDB-lite"/>
    </source>
</evidence>
<dbReference type="InterPro" id="IPR046347">
    <property type="entry name" value="bZIP_sf"/>
</dbReference>
<comment type="caution">
    <text evidence="8">The sequence shown here is derived from an EMBL/GenBank/DDBJ whole genome shotgun (WGS) entry which is preliminary data.</text>
</comment>
<evidence type="ECO:0000256" key="2">
    <source>
        <dbReference type="ARBA" id="ARBA00023015"/>
    </source>
</evidence>
<keyword evidence="9" id="KW-1185">Reference proteome</keyword>
<dbReference type="GO" id="GO:0003700">
    <property type="term" value="F:DNA-binding transcription factor activity"/>
    <property type="evidence" value="ECO:0007669"/>
    <property type="project" value="InterPro"/>
</dbReference>
<feature type="region of interest" description="Disordered" evidence="6">
    <location>
        <begin position="242"/>
        <end position="265"/>
    </location>
</feature>
<feature type="region of interest" description="Disordered" evidence="6">
    <location>
        <begin position="183"/>
        <end position="227"/>
    </location>
</feature>
<gene>
    <name evidence="8" type="ORF">E2562_031346</name>
</gene>
<evidence type="ECO:0000256" key="1">
    <source>
        <dbReference type="ARBA" id="ARBA00004123"/>
    </source>
</evidence>